<keyword evidence="1" id="KW-0812">Transmembrane</keyword>
<feature type="transmembrane region" description="Helical" evidence="1">
    <location>
        <begin position="32"/>
        <end position="50"/>
    </location>
</feature>
<keyword evidence="1" id="KW-0472">Membrane</keyword>
<protein>
    <recommendedName>
        <fullName evidence="2">DUF5671 domain-containing protein</fullName>
    </recommendedName>
</protein>
<keyword evidence="1" id="KW-1133">Transmembrane helix</keyword>
<sequence>MGLSVGMIAFGIINKSIVDTLNSYSGNYDSQLRFAISALFIAAPMFYVITRLINKGLKNDELAKDSGIRRWLTYFILLISFLIILGSFITVINNFLSGEMTVRFILKAITVLLISGSVFSFYLYDMKREIDQSRNKVVMVFTWASVALVLAAFIAAWFFVESPAISRARRLDQNLMNNIYSLESAVNNFYEINKTLPESLATLENSEVYLSKRMLADPDNQEPIVYNKLSDKTFEFCATFRMDSTTDDMNSGYRGDNKDHQAGYQCLPGLLYSVPDAAILKY</sequence>
<dbReference type="Proteomes" id="UP000229972">
    <property type="component" value="Unassembled WGS sequence"/>
</dbReference>
<accession>A0A2H0VAT2</accession>
<evidence type="ECO:0000259" key="2">
    <source>
        <dbReference type="Pfam" id="PF18920"/>
    </source>
</evidence>
<organism evidence="3 4">
    <name type="scientific">Candidatus Falkowbacteria bacterium CG10_big_fil_rev_8_21_14_0_10_37_18</name>
    <dbReference type="NCBI Taxonomy" id="1974562"/>
    <lineage>
        <taxon>Bacteria</taxon>
        <taxon>Candidatus Falkowiibacteriota</taxon>
    </lineage>
</organism>
<evidence type="ECO:0000256" key="1">
    <source>
        <dbReference type="SAM" id="Phobius"/>
    </source>
</evidence>
<dbReference type="EMBL" id="PFAL01000023">
    <property type="protein sequence ID" value="PIR95420.1"/>
    <property type="molecule type" value="Genomic_DNA"/>
</dbReference>
<feature type="transmembrane region" description="Helical" evidence="1">
    <location>
        <begin position="137"/>
        <end position="160"/>
    </location>
</feature>
<feature type="transmembrane region" description="Helical" evidence="1">
    <location>
        <begin position="104"/>
        <end position="125"/>
    </location>
</feature>
<evidence type="ECO:0000313" key="3">
    <source>
        <dbReference type="EMBL" id="PIR95420.1"/>
    </source>
</evidence>
<feature type="domain" description="DUF5671" evidence="2">
    <location>
        <begin position="4"/>
        <end position="118"/>
    </location>
</feature>
<comment type="caution">
    <text evidence="3">The sequence shown here is derived from an EMBL/GenBank/DDBJ whole genome shotgun (WGS) entry which is preliminary data.</text>
</comment>
<evidence type="ECO:0000313" key="4">
    <source>
        <dbReference type="Proteomes" id="UP000229972"/>
    </source>
</evidence>
<dbReference type="AlphaFoldDB" id="A0A2H0VAT2"/>
<gene>
    <name evidence="3" type="ORF">COT93_02515</name>
</gene>
<proteinExistence type="predicted"/>
<name>A0A2H0VAT2_9BACT</name>
<dbReference type="Pfam" id="PF18920">
    <property type="entry name" value="DUF5671"/>
    <property type="match status" value="1"/>
</dbReference>
<reference evidence="4" key="1">
    <citation type="submission" date="2017-09" db="EMBL/GenBank/DDBJ databases">
        <title>Depth-based differentiation of microbial function through sediment-hosted aquifers and enrichment of novel symbionts in the deep terrestrial subsurface.</title>
        <authorList>
            <person name="Probst A.J."/>
            <person name="Ladd B."/>
            <person name="Jarett J.K."/>
            <person name="Geller-Mcgrath D.E."/>
            <person name="Sieber C.M.K."/>
            <person name="Emerson J.B."/>
            <person name="Anantharaman K."/>
            <person name="Thomas B.C."/>
            <person name="Malmstrom R."/>
            <person name="Stieglmeier M."/>
            <person name="Klingl A."/>
            <person name="Woyke T."/>
            <person name="Ryan C.M."/>
            <person name="Banfield J.F."/>
        </authorList>
    </citation>
    <scope>NUCLEOTIDE SEQUENCE [LARGE SCALE GENOMIC DNA]</scope>
</reference>
<feature type="transmembrane region" description="Helical" evidence="1">
    <location>
        <begin position="71"/>
        <end position="92"/>
    </location>
</feature>
<dbReference type="InterPro" id="IPR043728">
    <property type="entry name" value="DUF5671"/>
</dbReference>